<dbReference type="STRING" id="525365.HMPREF0548_1635"/>
<sequence length="348" mass="40434">MHLIIDGEITNAAMVLLGKSSSEILFDFPPKIMWRLHSSKGELLDSQIFTIPFILAVDAAYKKVRNLTYKYMPSQISLFPTETQQYDTWTLRELINNCIAHQDYELGMRIYIDELEDHLIISNAGKFLPGSIKPVLDPACAPPYYKNPLLDNTMVNFRMIETASSGIRRVYSIQQKKLFPLPDYDLTEYNKVKVKIYGRVLDEKYTQLLFKNPNMDLETVFLLDKVQKHEKISKIDAAKLRKRKLIEGRVPNLYIAASVAESLGQKAEYVKNKGFTEKYYQDLIIKYLTQWKKEKKSDFIRLLKDKLPDSLTAHQKDIKVKYYLQTLRREGKIITQPTPSGKKVEFGF</sequence>
<dbReference type="PANTHER" id="PTHR30595:SF6">
    <property type="entry name" value="SCHLAFEN ALBA-2 DOMAIN-CONTAINING PROTEIN"/>
    <property type="match status" value="1"/>
</dbReference>
<dbReference type="OrthoDB" id="9807907at2"/>
<comment type="caution">
    <text evidence="1">The sequence shown here is derived from an EMBL/GenBank/DDBJ whole genome shotgun (WGS) entry which is preliminary data.</text>
</comment>
<name>C2EPN9_9LACO</name>
<keyword evidence="2" id="KW-1185">Reference proteome</keyword>
<evidence type="ECO:0000313" key="1">
    <source>
        <dbReference type="EMBL" id="EEJ71511.1"/>
    </source>
</evidence>
<dbReference type="Gene3D" id="3.30.565.60">
    <property type="match status" value="1"/>
</dbReference>
<dbReference type="eggNOG" id="COG2865">
    <property type="taxonomic scope" value="Bacteria"/>
</dbReference>
<evidence type="ECO:0000313" key="2">
    <source>
        <dbReference type="Proteomes" id="UP000005583"/>
    </source>
</evidence>
<reference evidence="1 2" key="1">
    <citation type="submission" date="2009-01" db="EMBL/GenBank/DDBJ databases">
        <authorList>
            <person name="Qin X."/>
            <person name="Bachman B."/>
            <person name="Battles P."/>
            <person name="Bell A."/>
            <person name="Bess C."/>
            <person name="Bickham C."/>
            <person name="Chaboub L."/>
            <person name="Chen D."/>
            <person name="Coyle M."/>
            <person name="Deiros D.R."/>
            <person name="Dinh H."/>
            <person name="Forbes L."/>
            <person name="Fowler G."/>
            <person name="Francisco L."/>
            <person name="Fu Q."/>
            <person name="Gubbala S."/>
            <person name="Hale W."/>
            <person name="Han Y."/>
            <person name="Hemphill L."/>
            <person name="Highlander S.K."/>
            <person name="Hirani K."/>
            <person name="Hogues M."/>
            <person name="Jackson L."/>
            <person name="Jakkamsetti A."/>
            <person name="Javaid M."/>
            <person name="Jiang H."/>
            <person name="Korchina V."/>
            <person name="Kovar C."/>
            <person name="Lara F."/>
            <person name="Lee S."/>
            <person name="Mata R."/>
            <person name="Mathew T."/>
            <person name="Moen C."/>
            <person name="Morales K."/>
            <person name="Munidasa M."/>
            <person name="Nazareth L."/>
            <person name="Ngo R."/>
            <person name="Nguyen L."/>
            <person name="Okwuonu G."/>
            <person name="Ongeri F."/>
            <person name="Patil S."/>
            <person name="Petrosino J."/>
            <person name="Pham C."/>
            <person name="Pham P."/>
            <person name="Pu L.-L."/>
            <person name="Puazo M."/>
            <person name="Raj R."/>
            <person name="Reid J."/>
            <person name="Rouhana J."/>
            <person name="Saada N."/>
            <person name="Shang Y."/>
            <person name="Simmons D."/>
            <person name="Thornton R."/>
            <person name="Warren J."/>
            <person name="Weissenberger G."/>
            <person name="Zhang J."/>
            <person name="Zhang L."/>
            <person name="Zhou C."/>
            <person name="Zhu D."/>
            <person name="Muzny D."/>
            <person name="Worley K."/>
            <person name="Gibbs R."/>
        </authorList>
    </citation>
    <scope>NUCLEOTIDE SEQUENCE [LARGE SCALE GENOMIC DNA]</scope>
    <source>
        <strain evidence="1 2">DSM 16047</strain>
    </source>
</reference>
<dbReference type="Proteomes" id="UP000005583">
    <property type="component" value="Unassembled WGS sequence"/>
</dbReference>
<dbReference type="PANTHER" id="PTHR30595">
    <property type="entry name" value="GLPR-RELATED TRANSCRIPTIONAL REPRESSOR"/>
    <property type="match status" value="1"/>
</dbReference>
<dbReference type="Pfam" id="PF13749">
    <property type="entry name" value="HATPase_c_4"/>
    <property type="match status" value="1"/>
</dbReference>
<dbReference type="PATRIC" id="fig|525365.8.peg.1749"/>
<proteinExistence type="predicted"/>
<protein>
    <submittedName>
        <fullName evidence="1">Uncharacterized protein</fullName>
    </submittedName>
</protein>
<dbReference type="AlphaFoldDB" id="C2EPN9"/>
<organism evidence="1 2">
    <name type="scientific">Lactobacillus ultunensis DSM 16047</name>
    <dbReference type="NCBI Taxonomy" id="525365"/>
    <lineage>
        <taxon>Bacteria</taxon>
        <taxon>Bacillati</taxon>
        <taxon>Bacillota</taxon>
        <taxon>Bacilli</taxon>
        <taxon>Lactobacillales</taxon>
        <taxon>Lactobacillaceae</taxon>
        <taxon>Lactobacillus</taxon>
    </lineage>
</organism>
<accession>C2EPN9</accession>
<dbReference type="InterPro" id="IPR038475">
    <property type="entry name" value="RecG_C_sf"/>
</dbReference>
<gene>
    <name evidence="1" type="ORF">HMPREF0548_1635</name>
</gene>
<dbReference type="EMBL" id="ACGU01000071">
    <property type="protein sequence ID" value="EEJ71511.1"/>
    <property type="molecule type" value="Genomic_DNA"/>
</dbReference>
<dbReference type="HOGENOM" id="CLU_034637_0_0_9"/>